<protein>
    <submittedName>
        <fullName evidence="1">Uncharacterized protein</fullName>
    </submittedName>
</protein>
<sequence>MKNSVTKVLLMSVSRTLIVSQNLCLLKHLQSFTKGSVIKKCFENLKTKVANALSVTNCWACSQLKLGGMGFP</sequence>
<keyword evidence="2" id="KW-1185">Reference proteome</keyword>
<organism evidence="1 2">
    <name type="scientific">Lonchura striata</name>
    <name type="common">white-rumped munia</name>
    <dbReference type="NCBI Taxonomy" id="40157"/>
    <lineage>
        <taxon>Eukaryota</taxon>
        <taxon>Metazoa</taxon>
        <taxon>Chordata</taxon>
        <taxon>Craniata</taxon>
        <taxon>Vertebrata</taxon>
        <taxon>Euteleostomi</taxon>
        <taxon>Archelosauria</taxon>
        <taxon>Archosauria</taxon>
        <taxon>Dinosauria</taxon>
        <taxon>Saurischia</taxon>
        <taxon>Theropoda</taxon>
        <taxon>Coelurosauria</taxon>
        <taxon>Aves</taxon>
        <taxon>Neognathae</taxon>
        <taxon>Neoaves</taxon>
        <taxon>Telluraves</taxon>
        <taxon>Australaves</taxon>
        <taxon>Passeriformes</taxon>
        <taxon>Passeroidea</taxon>
        <taxon>Estrildidae</taxon>
        <taxon>Estrildinae</taxon>
        <taxon>Lonchura</taxon>
    </lineage>
</organism>
<gene>
    <name evidence="1" type="ORF">RLOC_00004693</name>
</gene>
<accession>A0A218UG90</accession>
<dbReference type="Proteomes" id="UP000197619">
    <property type="component" value="Unassembled WGS sequence"/>
</dbReference>
<evidence type="ECO:0000313" key="1">
    <source>
        <dbReference type="EMBL" id="OWK52601.1"/>
    </source>
</evidence>
<evidence type="ECO:0000313" key="2">
    <source>
        <dbReference type="Proteomes" id="UP000197619"/>
    </source>
</evidence>
<reference evidence="1 2" key="1">
    <citation type="submission" date="2017-05" db="EMBL/GenBank/DDBJ databases">
        <title>Genome of assembly of the Bengalese finch, Lonchura striata domestica.</title>
        <authorList>
            <person name="Colquitt B.M."/>
            <person name="Brainard M.S."/>
        </authorList>
    </citation>
    <scope>NUCLEOTIDE SEQUENCE [LARGE SCALE GENOMIC DNA]</scope>
    <source>
        <strain evidence="1">White83orange57</strain>
    </source>
</reference>
<proteinExistence type="predicted"/>
<comment type="caution">
    <text evidence="1">The sequence shown here is derived from an EMBL/GenBank/DDBJ whole genome shotgun (WGS) entry which is preliminary data.</text>
</comment>
<dbReference type="EMBL" id="MUZQ01000336">
    <property type="protein sequence ID" value="OWK52601.1"/>
    <property type="molecule type" value="Genomic_DNA"/>
</dbReference>
<name>A0A218UG90_9PASE</name>
<dbReference type="AlphaFoldDB" id="A0A218UG90"/>